<evidence type="ECO:0000256" key="4">
    <source>
        <dbReference type="ARBA" id="ARBA00022679"/>
    </source>
</evidence>
<keyword evidence="7 8" id="KW-0472">Membrane</keyword>
<keyword evidence="6 8" id="KW-1133">Transmembrane helix</keyword>
<feature type="transmembrane region" description="Helical" evidence="8">
    <location>
        <begin position="120"/>
        <end position="137"/>
    </location>
</feature>
<comment type="caution">
    <text evidence="9">The sequence shown here is derived from an EMBL/GenBank/DDBJ whole genome shotgun (WGS) entry which is preliminary data.</text>
</comment>
<evidence type="ECO:0000256" key="1">
    <source>
        <dbReference type="ARBA" id="ARBA00004651"/>
    </source>
</evidence>
<dbReference type="PANTHER" id="PTHR33908:SF11">
    <property type="entry name" value="MEMBRANE PROTEIN"/>
    <property type="match status" value="1"/>
</dbReference>
<evidence type="ECO:0000313" key="10">
    <source>
        <dbReference type="Proteomes" id="UP001595792"/>
    </source>
</evidence>
<sequence length="546" mass="64143">MYLSDSKNKVYTSSSSTIIFYAIFVLGLALRIFHLIYNRSLWMDEVYLSTSLVKMSYKEIISTPLYYQQKAPIGFLLTVKFFVNQFGNKEIYLRIFPLISGIASMLLFITVSQYFLKNQAALLASSIFCLSPALIYHSVEIKQYSTELLGTLLALFLFIKFKEKNDIKSLLLWGISGAIILWFSYASIFVFAGIGIGLSIYNLFKKNWNIFFISLIPFSIWLISFVTNYLLFTHKHAESEWIAYWFRAYDNFMPFPPKSITDLKWFAISIYRMLDYPLGLLWNFSAITKYQALNMLLKMPMLPIILLVVGLYTVIKKKNAETSLILLIPIILMFLASGLELYPLTERFWVFISPIFIIIISFGFEYLSLKFKSKALSIILFALLITGPVFGSIYSIVSPEKFYIHKKSFQREALLYLDKNYAKNDAVYIYWNNLPGFKLYYEMYNFKYNAIEGTDQRNNSKNYKEYYQNLQSDFNKFSNNKRVWVVYNTQFLTDIGDRIDTPKWYYTKDLNPTNHLLNELFKNYKPIKKYATKDVSLYLLELKQRK</sequence>
<dbReference type="RefSeq" id="WP_378961451.1">
    <property type="nucleotide sequence ID" value="NZ_JBHRXC010000001.1"/>
</dbReference>
<feature type="transmembrane region" description="Helical" evidence="8">
    <location>
        <begin position="143"/>
        <end position="159"/>
    </location>
</feature>
<evidence type="ECO:0008006" key="11">
    <source>
        <dbReference type="Google" id="ProtNLM"/>
    </source>
</evidence>
<protein>
    <recommendedName>
        <fullName evidence="11">Glycosyltransferase RgtA/B/C/D-like domain-containing protein</fullName>
    </recommendedName>
</protein>
<feature type="transmembrane region" description="Helical" evidence="8">
    <location>
        <begin position="18"/>
        <end position="37"/>
    </location>
</feature>
<organism evidence="9 10">
    <name type="scientific">Pedobacter jamesrossensis</name>
    <dbReference type="NCBI Taxonomy" id="1908238"/>
    <lineage>
        <taxon>Bacteria</taxon>
        <taxon>Pseudomonadati</taxon>
        <taxon>Bacteroidota</taxon>
        <taxon>Sphingobacteriia</taxon>
        <taxon>Sphingobacteriales</taxon>
        <taxon>Sphingobacteriaceae</taxon>
        <taxon>Pedobacter</taxon>
    </lineage>
</organism>
<name>A0ABV8NL66_9SPHI</name>
<dbReference type="PANTHER" id="PTHR33908">
    <property type="entry name" value="MANNOSYLTRANSFERASE YKCB-RELATED"/>
    <property type="match status" value="1"/>
</dbReference>
<reference evidence="10" key="1">
    <citation type="journal article" date="2019" name="Int. J. Syst. Evol. Microbiol.">
        <title>The Global Catalogue of Microorganisms (GCM) 10K type strain sequencing project: providing services to taxonomists for standard genome sequencing and annotation.</title>
        <authorList>
            <consortium name="The Broad Institute Genomics Platform"/>
            <consortium name="The Broad Institute Genome Sequencing Center for Infectious Disease"/>
            <person name="Wu L."/>
            <person name="Ma J."/>
        </authorList>
    </citation>
    <scope>NUCLEOTIDE SEQUENCE [LARGE SCALE GENOMIC DNA]</scope>
    <source>
        <strain evidence="10">CCM 8689</strain>
    </source>
</reference>
<feature type="transmembrane region" description="Helical" evidence="8">
    <location>
        <begin position="91"/>
        <end position="111"/>
    </location>
</feature>
<dbReference type="EMBL" id="JBHSBY010000128">
    <property type="protein sequence ID" value="MFC4197810.1"/>
    <property type="molecule type" value="Genomic_DNA"/>
</dbReference>
<keyword evidence="4" id="KW-0808">Transferase</keyword>
<evidence type="ECO:0000256" key="3">
    <source>
        <dbReference type="ARBA" id="ARBA00022676"/>
    </source>
</evidence>
<dbReference type="InterPro" id="IPR050297">
    <property type="entry name" value="LipidA_mod_glycosyltrf_83"/>
</dbReference>
<evidence type="ECO:0000256" key="5">
    <source>
        <dbReference type="ARBA" id="ARBA00022692"/>
    </source>
</evidence>
<evidence type="ECO:0000256" key="8">
    <source>
        <dbReference type="SAM" id="Phobius"/>
    </source>
</evidence>
<gene>
    <name evidence="9" type="ORF">ACFOUY_13980</name>
</gene>
<feature type="transmembrane region" description="Helical" evidence="8">
    <location>
        <begin position="210"/>
        <end position="232"/>
    </location>
</feature>
<comment type="subcellular location">
    <subcellularLocation>
        <location evidence="1">Cell membrane</location>
        <topology evidence="1">Multi-pass membrane protein</topology>
    </subcellularLocation>
</comment>
<keyword evidence="3" id="KW-0328">Glycosyltransferase</keyword>
<evidence type="ECO:0000256" key="7">
    <source>
        <dbReference type="ARBA" id="ARBA00023136"/>
    </source>
</evidence>
<feature type="transmembrane region" description="Helical" evidence="8">
    <location>
        <begin position="375"/>
        <end position="397"/>
    </location>
</feature>
<feature type="transmembrane region" description="Helical" evidence="8">
    <location>
        <begin position="348"/>
        <end position="368"/>
    </location>
</feature>
<keyword evidence="10" id="KW-1185">Reference proteome</keyword>
<proteinExistence type="predicted"/>
<dbReference type="Proteomes" id="UP001595792">
    <property type="component" value="Unassembled WGS sequence"/>
</dbReference>
<keyword evidence="5 8" id="KW-0812">Transmembrane</keyword>
<feature type="transmembrane region" description="Helical" evidence="8">
    <location>
        <begin position="171"/>
        <end position="204"/>
    </location>
</feature>
<keyword evidence="2" id="KW-1003">Cell membrane</keyword>
<evidence type="ECO:0000313" key="9">
    <source>
        <dbReference type="EMBL" id="MFC4197810.1"/>
    </source>
</evidence>
<feature type="transmembrane region" description="Helical" evidence="8">
    <location>
        <begin position="322"/>
        <end position="342"/>
    </location>
</feature>
<evidence type="ECO:0000256" key="6">
    <source>
        <dbReference type="ARBA" id="ARBA00022989"/>
    </source>
</evidence>
<feature type="transmembrane region" description="Helical" evidence="8">
    <location>
        <begin position="296"/>
        <end position="315"/>
    </location>
</feature>
<evidence type="ECO:0000256" key="2">
    <source>
        <dbReference type="ARBA" id="ARBA00022475"/>
    </source>
</evidence>
<accession>A0ABV8NL66</accession>